<feature type="transmembrane region" description="Helical" evidence="1">
    <location>
        <begin position="33"/>
        <end position="50"/>
    </location>
</feature>
<evidence type="ECO:0000313" key="2">
    <source>
        <dbReference type="EMBL" id="GAA4871758.1"/>
    </source>
</evidence>
<reference evidence="3" key="1">
    <citation type="journal article" date="2019" name="Int. J. Syst. Evol. Microbiol.">
        <title>The Global Catalogue of Microorganisms (GCM) 10K type strain sequencing project: providing services to taxonomists for standard genome sequencing and annotation.</title>
        <authorList>
            <consortium name="The Broad Institute Genomics Platform"/>
            <consortium name="The Broad Institute Genome Sequencing Center for Infectious Disease"/>
            <person name="Wu L."/>
            <person name="Ma J."/>
        </authorList>
    </citation>
    <scope>NUCLEOTIDE SEQUENCE [LARGE SCALE GENOMIC DNA]</scope>
    <source>
        <strain evidence="3">JCM 18401</strain>
    </source>
</reference>
<evidence type="ECO:0000313" key="3">
    <source>
        <dbReference type="Proteomes" id="UP001499988"/>
    </source>
</evidence>
<dbReference type="RefSeq" id="WP_345332124.1">
    <property type="nucleotide sequence ID" value="NZ_BAABJZ010000002.1"/>
</dbReference>
<dbReference type="Proteomes" id="UP001499988">
    <property type="component" value="Unassembled WGS sequence"/>
</dbReference>
<keyword evidence="1" id="KW-0472">Membrane</keyword>
<dbReference type="EMBL" id="BAABJZ010000002">
    <property type="protein sequence ID" value="GAA4871758.1"/>
    <property type="molecule type" value="Genomic_DNA"/>
</dbReference>
<keyword evidence="3" id="KW-1185">Reference proteome</keyword>
<comment type="caution">
    <text evidence="2">The sequence shown here is derived from an EMBL/GenBank/DDBJ whole genome shotgun (WGS) entry which is preliminary data.</text>
</comment>
<accession>A0ABP9E976</accession>
<name>A0ABP9E976_9GAMM</name>
<keyword evidence="1" id="KW-0812">Transmembrane</keyword>
<organism evidence="2 3">
    <name type="scientific">Ferrimonas pelagia</name>
    <dbReference type="NCBI Taxonomy" id="1177826"/>
    <lineage>
        <taxon>Bacteria</taxon>
        <taxon>Pseudomonadati</taxon>
        <taxon>Pseudomonadota</taxon>
        <taxon>Gammaproteobacteria</taxon>
        <taxon>Alteromonadales</taxon>
        <taxon>Ferrimonadaceae</taxon>
        <taxon>Ferrimonas</taxon>
    </lineage>
</organism>
<evidence type="ECO:0000256" key="1">
    <source>
        <dbReference type="SAM" id="Phobius"/>
    </source>
</evidence>
<feature type="transmembrane region" description="Helical" evidence="1">
    <location>
        <begin position="6"/>
        <end position="26"/>
    </location>
</feature>
<proteinExistence type="predicted"/>
<sequence length="54" mass="5813">MIYQALAVITILIITTILAFVFKAFADSAASMLLVYGVGLVIAEQAWSNLEPNP</sequence>
<keyword evidence="1" id="KW-1133">Transmembrane helix</keyword>
<protein>
    <submittedName>
        <fullName evidence="2">Uncharacterized protein</fullName>
    </submittedName>
</protein>
<gene>
    <name evidence="2" type="ORF">GCM10023333_00740</name>
</gene>